<dbReference type="GO" id="GO:0045259">
    <property type="term" value="C:proton-transporting ATP synthase complex"/>
    <property type="evidence" value="ECO:0007669"/>
    <property type="project" value="UniProtKB-KW"/>
</dbReference>
<evidence type="ECO:0000313" key="14">
    <source>
        <dbReference type="EMBL" id="AXI98860.1"/>
    </source>
</evidence>
<keyword evidence="7 12" id="KW-0375">Hydrogen ion transport</keyword>
<keyword evidence="8 13" id="KW-1133">Transmembrane helix</keyword>
<dbReference type="AlphaFoldDB" id="A0A345UEH4"/>
<geneLocation type="mitochondrion" evidence="14"/>
<evidence type="ECO:0000256" key="1">
    <source>
        <dbReference type="ARBA" id="ARBA00004304"/>
    </source>
</evidence>
<evidence type="ECO:0000256" key="8">
    <source>
        <dbReference type="ARBA" id="ARBA00022989"/>
    </source>
</evidence>
<evidence type="ECO:0000256" key="7">
    <source>
        <dbReference type="ARBA" id="ARBA00022781"/>
    </source>
</evidence>
<feature type="transmembrane region" description="Helical" evidence="13">
    <location>
        <begin position="6"/>
        <end position="30"/>
    </location>
</feature>
<evidence type="ECO:0000256" key="12">
    <source>
        <dbReference type="RuleBase" id="RU003661"/>
    </source>
</evidence>
<keyword evidence="4 12" id="KW-0813">Transport</keyword>
<sequence>MPQMAPIMWLLLFTSFILLAYFLTNFLFFIHSPVKDNKTAHSLFSPLFHWKW</sequence>
<evidence type="ECO:0000256" key="3">
    <source>
        <dbReference type="ARBA" id="ARBA00011291"/>
    </source>
</evidence>
<dbReference type="GO" id="GO:0031966">
    <property type="term" value="C:mitochondrial membrane"/>
    <property type="evidence" value="ECO:0007669"/>
    <property type="project" value="UniProtKB-SubCell"/>
</dbReference>
<organism evidence="14">
    <name type="scientific">Pseudoniphargus salinus</name>
    <dbReference type="NCBI Taxonomy" id="2211531"/>
    <lineage>
        <taxon>Eukaryota</taxon>
        <taxon>Metazoa</taxon>
        <taxon>Ecdysozoa</taxon>
        <taxon>Arthropoda</taxon>
        <taxon>Crustacea</taxon>
        <taxon>Multicrustacea</taxon>
        <taxon>Malacostraca</taxon>
        <taxon>Eumalacostraca</taxon>
        <taxon>Peracarida</taxon>
        <taxon>Amphipoda</taxon>
        <taxon>Senticaudata</taxon>
        <taxon>Gammarida</taxon>
        <taxon>Crangonyctidira</taxon>
        <taxon>Allocrangonyctoidea</taxon>
        <taxon>Allocrangonyctidae</taxon>
        <taxon>Pseudoniphargus</taxon>
    </lineage>
</organism>
<evidence type="ECO:0000256" key="11">
    <source>
        <dbReference type="ARBA" id="ARBA00023136"/>
    </source>
</evidence>
<keyword evidence="5 12" id="KW-0138">CF(0)</keyword>
<protein>
    <recommendedName>
        <fullName evidence="12">ATP synthase complex subunit 8</fullName>
    </recommendedName>
</protein>
<keyword evidence="9 12" id="KW-0406">Ion transport</keyword>
<dbReference type="EMBL" id="MH592149">
    <property type="protein sequence ID" value="AXI98860.1"/>
    <property type="molecule type" value="Genomic_DNA"/>
</dbReference>
<accession>A0A345UEH4</accession>
<reference evidence="14" key="1">
    <citation type="journal article" date="2018" name="Mol. Phylogenet. Evol.">
        <title>Species delimitation and mitogenome phylogenetics in the subterranean genus Pseudoniphargus (Crustacea: Amphipoda).</title>
        <authorList>
            <person name="Stokkan M."/>
            <person name="Jurado-Rivera J.A."/>
            <person name="Oromi P."/>
            <person name="Juan C."/>
            <person name="Jaume D."/>
            <person name="Pons J."/>
        </authorList>
    </citation>
    <scope>NUCLEOTIDE SEQUENCE</scope>
</reference>
<name>A0A345UEH4_9CRUS</name>
<evidence type="ECO:0000256" key="4">
    <source>
        <dbReference type="ARBA" id="ARBA00022448"/>
    </source>
</evidence>
<comment type="similarity">
    <text evidence="2 12">Belongs to the ATPase protein 8 family.</text>
</comment>
<evidence type="ECO:0000256" key="2">
    <source>
        <dbReference type="ARBA" id="ARBA00008892"/>
    </source>
</evidence>
<dbReference type="InterPro" id="IPR001421">
    <property type="entry name" value="ATP8_metazoa"/>
</dbReference>
<evidence type="ECO:0000256" key="10">
    <source>
        <dbReference type="ARBA" id="ARBA00023128"/>
    </source>
</evidence>
<evidence type="ECO:0000256" key="13">
    <source>
        <dbReference type="SAM" id="Phobius"/>
    </source>
</evidence>
<dbReference type="Pfam" id="PF00895">
    <property type="entry name" value="ATP-synt_8"/>
    <property type="match status" value="1"/>
</dbReference>
<dbReference type="GO" id="GO:0015078">
    <property type="term" value="F:proton transmembrane transporter activity"/>
    <property type="evidence" value="ECO:0007669"/>
    <property type="project" value="InterPro"/>
</dbReference>
<comment type="subcellular location">
    <subcellularLocation>
        <location evidence="1 12">Mitochondrion membrane</location>
        <topology evidence="1 12">Single-pass membrane protein</topology>
    </subcellularLocation>
</comment>
<evidence type="ECO:0000256" key="5">
    <source>
        <dbReference type="ARBA" id="ARBA00022547"/>
    </source>
</evidence>
<keyword evidence="11 13" id="KW-0472">Membrane</keyword>
<evidence type="ECO:0000256" key="6">
    <source>
        <dbReference type="ARBA" id="ARBA00022692"/>
    </source>
</evidence>
<evidence type="ECO:0000256" key="9">
    <source>
        <dbReference type="ARBA" id="ARBA00023065"/>
    </source>
</evidence>
<proteinExistence type="inferred from homology"/>
<keyword evidence="6 12" id="KW-0812">Transmembrane</keyword>
<keyword evidence="10 12" id="KW-0496">Mitochondrion</keyword>
<comment type="subunit">
    <text evidence="3">F-type ATPases have 2 components, CF(1) - the catalytic core - and CF(0) - the membrane proton channel.</text>
</comment>
<gene>
    <name evidence="14" type="primary">atp8</name>
</gene>
<dbReference type="GO" id="GO:0015986">
    <property type="term" value="P:proton motive force-driven ATP synthesis"/>
    <property type="evidence" value="ECO:0007669"/>
    <property type="project" value="InterPro"/>
</dbReference>